<dbReference type="PANTHER" id="PTHR21716">
    <property type="entry name" value="TRANSMEMBRANE PROTEIN"/>
    <property type="match status" value="1"/>
</dbReference>
<dbReference type="GO" id="GO:0055085">
    <property type="term" value="P:transmembrane transport"/>
    <property type="evidence" value="ECO:0007669"/>
    <property type="project" value="TreeGrafter"/>
</dbReference>
<feature type="transmembrane region" description="Helical" evidence="6">
    <location>
        <begin position="35"/>
        <end position="59"/>
    </location>
</feature>
<dbReference type="EMBL" id="FNFL01000008">
    <property type="protein sequence ID" value="SDK52212.1"/>
    <property type="molecule type" value="Genomic_DNA"/>
</dbReference>
<reference evidence="7 8" key="1">
    <citation type="submission" date="2016-10" db="EMBL/GenBank/DDBJ databases">
        <authorList>
            <person name="de Groot N.N."/>
        </authorList>
    </citation>
    <scope>NUCLEOTIDE SEQUENCE [LARGE SCALE GENOMIC DNA]</scope>
    <source>
        <strain evidence="7 8">CGMCC 1.6502</strain>
    </source>
</reference>
<dbReference type="STRING" id="407036.SAMN05216243_3422"/>
<evidence type="ECO:0000256" key="3">
    <source>
        <dbReference type="ARBA" id="ARBA00022692"/>
    </source>
</evidence>
<evidence type="ECO:0000256" key="4">
    <source>
        <dbReference type="ARBA" id="ARBA00022989"/>
    </source>
</evidence>
<evidence type="ECO:0000256" key="6">
    <source>
        <dbReference type="SAM" id="Phobius"/>
    </source>
</evidence>
<keyword evidence="8" id="KW-1185">Reference proteome</keyword>
<name>A0A1G9CKS2_9BACI</name>
<dbReference type="AlphaFoldDB" id="A0A1G9CKS2"/>
<dbReference type="OrthoDB" id="9793390at2"/>
<comment type="subcellular location">
    <subcellularLocation>
        <location evidence="1">Membrane</location>
        <topology evidence="1">Multi-pass membrane protein</topology>
    </subcellularLocation>
</comment>
<feature type="transmembrane region" description="Helical" evidence="6">
    <location>
        <begin position="12"/>
        <end position="29"/>
    </location>
</feature>
<proteinExistence type="inferred from homology"/>
<evidence type="ECO:0000256" key="5">
    <source>
        <dbReference type="ARBA" id="ARBA00023136"/>
    </source>
</evidence>
<accession>A0A1G9CKS2</accession>
<protein>
    <submittedName>
        <fullName evidence="7">Predicted PurR-regulated permease PerM</fullName>
    </submittedName>
</protein>
<dbReference type="RefSeq" id="WP_093216791.1">
    <property type="nucleotide sequence ID" value="NZ_FNFL01000008.1"/>
</dbReference>
<feature type="transmembrane region" description="Helical" evidence="6">
    <location>
        <begin position="164"/>
        <end position="182"/>
    </location>
</feature>
<feature type="transmembrane region" description="Helical" evidence="6">
    <location>
        <begin position="223"/>
        <end position="240"/>
    </location>
</feature>
<evidence type="ECO:0000256" key="2">
    <source>
        <dbReference type="ARBA" id="ARBA00009773"/>
    </source>
</evidence>
<dbReference type="PANTHER" id="PTHR21716:SF15">
    <property type="entry name" value="TRANSPORT PROTEIN YRRI-RELATED"/>
    <property type="match status" value="1"/>
</dbReference>
<evidence type="ECO:0000313" key="8">
    <source>
        <dbReference type="Proteomes" id="UP000198694"/>
    </source>
</evidence>
<dbReference type="Pfam" id="PF01594">
    <property type="entry name" value="AI-2E_transport"/>
    <property type="match status" value="1"/>
</dbReference>
<keyword evidence="5 6" id="KW-0472">Membrane</keyword>
<feature type="transmembrane region" description="Helical" evidence="6">
    <location>
        <begin position="311"/>
        <end position="341"/>
    </location>
</feature>
<feature type="transmembrane region" description="Helical" evidence="6">
    <location>
        <begin position="71"/>
        <end position="93"/>
    </location>
</feature>
<dbReference type="Proteomes" id="UP000198694">
    <property type="component" value="Unassembled WGS sequence"/>
</dbReference>
<sequence length="356" mass="40632">MLNNQHKSVRFLYWILIGILAFLFLYLLLKLLPLYQTILGVFLRILTPFLIAALIAYLLHPLIEKLHKFNLPRWLVIIGIYFLFFGGAGYLLYKTFPVFIHQLKDLNENLPSFMEQYREAIYGLYEQTAYLPETVHDRMDLLLYRIEEFIGSLLTGIVQQAGRIMDIVILAAVIPVLVFYMLKDFDLIKKTLSKLTPERYRDGSRQLCREIDKSLGNYIRGQLLVCLFVSLTTYTCLWFIDMKYPLLLAIIMGLTNIIPYFGPILGAIPAIVIAFTISTKMVFYVILAVFVVQIVEGNLLSPFIVGKSINIHPILIIFALLAGGEIGGILGMILAVPVITIGKVIIYQIRQFRAAD</sequence>
<feature type="transmembrane region" description="Helical" evidence="6">
    <location>
        <begin position="246"/>
        <end position="275"/>
    </location>
</feature>
<evidence type="ECO:0000256" key="1">
    <source>
        <dbReference type="ARBA" id="ARBA00004141"/>
    </source>
</evidence>
<dbReference type="InterPro" id="IPR002549">
    <property type="entry name" value="AI-2E-like"/>
</dbReference>
<keyword evidence="4 6" id="KW-1133">Transmembrane helix</keyword>
<dbReference type="GO" id="GO:0016020">
    <property type="term" value="C:membrane"/>
    <property type="evidence" value="ECO:0007669"/>
    <property type="project" value="UniProtKB-SubCell"/>
</dbReference>
<organism evidence="7 8">
    <name type="scientific">Sediminibacillus albus</name>
    <dbReference type="NCBI Taxonomy" id="407036"/>
    <lineage>
        <taxon>Bacteria</taxon>
        <taxon>Bacillati</taxon>
        <taxon>Bacillota</taxon>
        <taxon>Bacilli</taxon>
        <taxon>Bacillales</taxon>
        <taxon>Bacillaceae</taxon>
        <taxon>Sediminibacillus</taxon>
    </lineage>
</organism>
<keyword evidence="3 6" id="KW-0812">Transmembrane</keyword>
<comment type="similarity">
    <text evidence="2">Belongs to the autoinducer-2 exporter (AI-2E) (TC 2.A.86) family.</text>
</comment>
<gene>
    <name evidence="7" type="ORF">SAMN05216243_3422</name>
</gene>
<evidence type="ECO:0000313" key="7">
    <source>
        <dbReference type="EMBL" id="SDK52212.1"/>
    </source>
</evidence>